<dbReference type="GO" id="GO:0005886">
    <property type="term" value="C:plasma membrane"/>
    <property type="evidence" value="ECO:0007669"/>
    <property type="project" value="UniProtKB-SubCell"/>
</dbReference>
<evidence type="ECO:0000256" key="5">
    <source>
        <dbReference type="ARBA" id="ARBA00022989"/>
    </source>
</evidence>
<dbReference type="PANTHER" id="PTHR34184">
    <property type="entry name" value="UPF0718 PROTEIN YCGR"/>
    <property type="match status" value="1"/>
</dbReference>
<dbReference type="PANTHER" id="PTHR34184:SF4">
    <property type="entry name" value="UPF0718 PROTEIN YCGR"/>
    <property type="match status" value="1"/>
</dbReference>
<evidence type="ECO:0000256" key="7">
    <source>
        <dbReference type="SAM" id="Phobius"/>
    </source>
</evidence>
<comment type="caution">
    <text evidence="8">The sequence shown here is derived from an EMBL/GenBank/DDBJ whole genome shotgun (WGS) entry which is preliminary data.</text>
</comment>
<gene>
    <name evidence="8" type="ORF">EDC28_101306</name>
</gene>
<sequence>MTLLTHFLALFMDAAPWLLLGFITAAAIKVWLPADWLGRHLGGEGVKPVAKAALFGAPLPLCSCGVLPAAMGLRRAGASKGATVSFLVSTPETGVDSVAVSYGLLGPLLAIVRPIAAITSALLAGLLAGRAKAPVFASFTPQLASCCGPKEAVAPASGSGPKAEAACGGNAAAPAKTSCCGDKPKEASSCCASEAPKTTSCCAGESVAAKASDCTADSCCAPVDSSKSKWRQGWDFVTHDLVDDSVKWLLIGLVFAALVVTYVPTDFLTRWGGGLTAMVVMVLIGIPMYICATASTPIAAGLLLGGVSPGAVLVFLLAGPATNAAAIGLVRQELGNRALLAYLAGVIVPAIGFGFLTNYLAGLWPAGIAAQGGSHALLPQWLSIGSALVLALLMLASLYRQLKPGAGHSHSH</sequence>
<reference evidence="8 9" key="1">
    <citation type="submission" date="2018-11" db="EMBL/GenBank/DDBJ databases">
        <title>Genomic Encyclopedia of Type Strains, Phase IV (KMG-IV): sequencing the most valuable type-strain genomes for metagenomic binning, comparative biology and taxonomic classification.</title>
        <authorList>
            <person name="Goeker M."/>
        </authorList>
    </citation>
    <scope>NUCLEOTIDE SEQUENCE [LARGE SCALE GENOMIC DNA]</scope>
    <source>
        <strain evidence="8 9">DSM 21945</strain>
    </source>
</reference>
<dbReference type="Proteomes" id="UP000268033">
    <property type="component" value="Unassembled WGS sequence"/>
</dbReference>
<feature type="transmembrane region" description="Helical" evidence="7">
    <location>
        <begin position="339"/>
        <end position="361"/>
    </location>
</feature>
<keyword evidence="9" id="KW-1185">Reference proteome</keyword>
<feature type="transmembrane region" description="Helical" evidence="7">
    <location>
        <begin position="381"/>
        <end position="399"/>
    </location>
</feature>
<dbReference type="RefSeq" id="WP_050657902.1">
    <property type="nucleotide sequence ID" value="NZ_LFWC01000002.1"/>
</dbReference>
<feature type="transmembrane region" description="Helical" evidence="7">
    <location>
        <begin position="7"/>
        <end position="32"/>
    </location>
</feature>
<evidence type="ECO:0000256" key="1">
    <source>
        <dbReference type="ARBA" id="ARBA00004651"/>
    </source>
</evidence>
<feature type="transmembrane region" description="Helical" evidence="7">
    <location>
        <begin position="108"/>
        <end position="128"/>
    </location>
</feature>
<evidence type="ECO:0000313" key="8">
    <source>
        <dbReference type="EMBL" id="ROQ30620.1"/>
    </source>
</evidence>
<keyword evidence="3" id="KW-1003">Cell membrane</keyword>
<evidence type="ECO:0000256" key="4">
    <source>
        <dbReference type="ARBA" id="ARBA00022692"/>
    </source>
</evidence>
<comment type="similarity">
    <text evidence="2">Belongs to the UPF0718 family.</text>
</comment>
<keyword evidence="6 7" id="KW-0472">Membrane</keyword>
<dbReference type="STRING" id="584787.GCA_001247655_01900"/>
<dbReference type="EMBL" id="RJUL01000001">
    <property type="protein sequence ID" value="ROQ30620.1"/>
    <property type="molecule type" value="Genomic_DNA"/>
</dbReference>
<comment type="subcellular location">
    <subcellularLocation>
        <location evidence="1">Cell membrane</location>
        <topology evidence="1">Multi-pass membrane protein</topology>
    </subcellularLocation>
</comment>
<name>A0A3N1PV47_9GAMM</name>
<evidence type="ECO:0008006" key="10">
    <source>
        <dbReference type="Google" id="ProtNLM"/>
    </source>
</evidence>
<proteinExistence type="inferred from homology"/>
<dbReference type="InterPro" id="IPR005524">
    <property type="entry name" value="DUF318"/>
</dbReference>
<keyword evidence="5 7" id="KW-1133">Transmembrane helix</keyword>
<keyword evidence="4 7" id="KW-0812">Transmembrane</keyword>
<dbReference type="AlphaFoldDB" id="A0A3N1PV47"/>
<dbReference type="Pfam" id="PF03773">
    <property type="entry name" value="ArsP_1"/>
    <property type="match status" value="2"/>
</dbReference>
<feature type="transmembrane region" description="Helical" evidence="7">
    <location>
        <begin position="271"/>
        <end position="290"/>
    </location>
</feature>
<evidence type="ECO:0000256" key="6">
    <source>
        <dbReference type="ARBA" id="ARBA00023136"/>
    </source>
</evidence>
<evidence type="ECO:0000256" key="2">
    <source>
        <dbReference type="ARBA" id="ARBA00006386"/>
    </source>
</evidence>
<evidence type="ECO:0000313" key="9">
    <source>
        <dbReference type="Proteomes" id="UP000268033"/>
    </source>
</evidence>
<protein>
    <recommendedName>
        <fullName evidence="10">Permease</fullName>
    </recommendedName>
</protein>
<dbReference type="InterPro" id="IPR052923">
    <property type="entry name" value="UPF0718"/>
</dbReference>
<feature type="transmembrane region" description="Helical" evidence="7">
    <location>
        <begin position="296"/>
        <end position="318"/>
    </location>
</feature>
<organism evidence="8 9">
    <name type="scientific">Gallaecimonas pentaromativorans</name>
    <dbReference type="NCBI Taxonomy" id="584787"/>
    <lineage>
        <taxon>Bacteria</taxon>
        <taxon>Pseudomonadati</taxon>
        <taxon>Pseudomonadota</taxon>
        <taxon>Gammaproteobacteria</taxon>
        <taxon>Enterobacterales</taxon>
        <taxon>Gallaecimonadaceae</taxon>
        <taxon>Gallaecimonas</taxon>
    </lineage>
</organism>
<dbReference type="OrthoDB" id="9810876at2"/>
<feature type="transmembrane region" description="Helical" evidence="7">
    <location>
        <begin position="246"/>
        <end position="264"/>
    </location>
</feature>
<accession>A0A3N1PV47</accession>
<dbReference type="NCBIfam" id="NF033936">
    <property type="entry name" value="CuZnOut_SO0444"/>
    <property type="match status" value="1"/>
</dbReference>
<evidence type="ECO:0000256" key="3">
    <source>
        <dbReference type="ARBA" id="ARBA00022475"/>
    </source>
</evidence>